<dbReference type="Proteomes" id="UP001597214">
    <property type="component" value="Unassembled WGS sequence"/>
</dbReference>
<dbReference type="RefSeq" id="WP_377926471.1">
    <property type="nucleotide sequence ID" value="NZ_JBHUEM010000003.1"/>
</dbReference>
<evidence type="ECO:0000313" key="2">
    <source>
        <dbReference type="EMBL" id="MFD1735372.1"/>
    </source>
</evidence>
<accession>A0ABW4LLJ4</accession>
<dbReference type="InterPro" id="IPR026001">
    <property type="entry name" value="Abi-like_C"/>
</dbReference>
<keyword evidence="3" id="KW-1185">Reference proteome</keyword>
<name>A0ABW4LLJ4_9BACI</name>
<dbReference type="EMBL" id="JBHUEM010000003">
    <property type="protein sequence ID" value="MFD1735372.1"/>
    <property type="molecule type" value="Genomic_DNA"/>
</dbReference>
<gene>
    <name evidence="2" type="ORF">ACFSCX_02230</name>
</gene>
<comment type="caution">
    <text evidence="2">The sequence shown here is derived from an EMBL/GenBank/DDBJ whole genome shotgun (WGS) entry which is preliminary data.</text>
</comment>
<evidence type="ECO:0000259" key="1">
    <source>
        <dbReference type="Pfam" id="PF14355"/>
    </source>
</evidence>
<dbReference type="Pfam" id="PF14355">
    <property type="entry name" value="Abi_C"/>
    <property type="match status" value="1"/>
</dbReference>
<organism evidence="2 3">
    <name type="scientific">Bacillus salitolerans</name>
    <dbReference type="NCBI Taxonomy" id="1437434"/>
    <lineage>
        <taxon>Bacteria</taxon>
        <taxon>Bacillati</taxon>
        <taxon>Bacillota</taxon>
        <taxon>Bacilli</taxon>
        <taxon>Bacillales</taxon>
        <taxon>Bacillaceae</taxon>
        <taxon>Bacillus</taxon>
    </lineage>
</organism>
<reference evidence="3" key="1">
    <citation type="journal article" date="2019" name="Int. J. Syst. Evol. Microbiol.">
        <title>The Global Catalogue of Microorganisms (GCM) 10K type strain sequencing project: providing services to taxonomists for standard genome sequencing and annotation.</title>
        <authorList>
            <consortium name="The Broad Institute Genomics Platform"/>
            <consortium name="The Broad Institute Genome Sequencing Center for Infectious Disease"/>
            <person name="Wu L."/>
            <person name="Ma J."/>
        </authorList>
    </citation>
    <scope>NUCLEOTIDE SEQUENCE [LARGE SCALE GENOMIC DNA]</scope>
    <source>
        <strain evidence="3">CCUG 49339</strain>
    </source>
</reference>
<proteinExistence type="predicted"/>
<feature type="domain" description="Abortive infection protein-like C-terminal" evidence="1">
    <location>
        <begin position="187"/>
        <end position="261"/>
    </location>
</feature>
<protein>
    <submittedName>
        <fullName evidence="2">Abortive infection family protein</fullName>
    </submittedName>
</protein>
<sequence>MKAIEILELSKLNLCCSLEGSFCNQRNSTLNYEEVDDPFFSIMEKDTMYQESRIIIKELAKKHNIKLPEFIKGSRAISEAVDYLTSDMGMNENQFTLQSYVRTVFNRFIDYLEDEQIDVQIVHVNSRIPDRLTFSHIKEDLVKCEKRFNEEDYSGAITSARSLVEGVCNEKLVNLNGEQLKDQPDLPALFKQVRMHLNLDTKNPKLEQPLKQVLNGLVNIVNGIAQIRNENGDAHHRRYEVNKHHALVVINSAKTVVTFLFNTYEYQLDKGILIKAK</sequence>
<evidence type="ECO:0000313" key="3">
    <source>
        <dbReference type="Proteomes" id="UP001597214"/>
    </source>
</evidence>